<accession>A0A516RTN0</accession>
<sequence>MAARMLFTLDPETGALHLHPFSSQPRGRGEQTPSQTISSSGSAASPSFLGSHCSSRRLPSCAASPAGPCALRFTFADLGSMQTPMNSVNFLNCTRRGHPRKLPHQQKYWTWYFLSKPNVNNLHHYWLMCYGGCRHK</sequence>
<feature type="region of interest" description="Disordered" evidence="2">
    <location>
        <begin position="16"/>
        <end position="62"/>
    </location>
</feature>
<protein>
    <recommendedName>
        <fullName evidence="1">Protein X</fullName>
    </recommendedName>
    <alternativeName>
        <fullName evidence="1">HBx</fullName>
    </alternativeName>
    <alternativeName>
        <fullName evidence="1">Peptide X</fullName>
    </alternativeName>
    <alternativeName>
        <fullName evidence="1">pX</fullName>
    </alternativeName>
</protein>
<comment type="similarity">
    <text evidence="1">Belongs to the orthohepadnavirus protein X family.</text>
</comment>
<dbReference type="GO" id="GO:0042025">
    <property type="term" value="C:host cell nucleus"/>
    <property type="evidence" value="ECO:0007669"/>
    <property type="project" value="UniProtKB-SubCell"/>
</dbReference>
<comment type="subunit">
    <text evidence="1">May form homodimer.</text>
</comment>
<keyword evidence="1" id="KW-1048">Host nucleus</keyword>
<dbReference type="InterPro" id="IPR000236">
    <property type="entry name" value="Transactivation_prot_X"/>
</dbReference>
<keyword evidence="1" id="KW-1045">Host mitochondrion</keyword>
<dbReference type="GO" id="GO:0033650">
    <property type="term" value="C:host cell mitochondrion"/>
    <property type="evidence" value="ECO:0007669"/>
    <property type="project" value="UniProtKB-SubCell"/>
</dbReference>
<evidence type="ECO:0000313" key="3">
    <source>
        <dbReference type="EMBL" id="QDQ19215.1"/>
    </source>
</evidence>
<reference evidence="3" key="1">
    <citation type="journal article" date="2019" name="Proc. Natl. Acad. Sci. U.S.A.">
        <title>Highly diversified shrew hepatitis B viruses corroborate ancient origins and divergent infection patterns of mammalian hepadnaviruses.</title>
        <authorList>
            <person name="Rasche A."/>
            <person name="Lehmann F."/>
            <person name="Konig A."/>
            <person name="Goldmann N."/>
            <person name="Corman V.M."/>
            <person name="Moreira-Soto A."/>
            <person name="Geipel A."/>
            <person name="van Riel D."/>
            <person name="Vakulenko Y.A."/>
            <person name="Sander A.L."/>
            <person name="Niekamp H."/>
            <person name="Kepper R."/>
            <person name="Schlegel M."/>
            <person name="Akoua-Koffi C."/>
            <person name="Souza B.F.C.D."/>
            <person name="Sahr F."/>
            <person name="Olayemi A."/>
            <person name="Schulze V."/>
            <person name="Petraityte-Burneikiene R."/>
            <person name="Kazaks A."/>
            <person name="Lowjaga K.A.A.T."/>
            <person name="Geyer J."/>
            <person name="Kuiken T."/>
            <person name="Drosten C."/>
            <person name="Lukashev A.N."/>
            <person name="Fichet-Calvet E."/>
            <person name="Ulrich R.G."/>
            <person name="Glebe D."/>
            <person name="Drexler J.F."/>
        </authorList>
    </citation>
    <scope>NUCLEOTIDE SEQUENCE</scope>
    <source>
        <strain evidence="3">CIV-267</strain>
    </source>
</reference>
<keyword evidence="1" id="KW-1035">Host cytoplasm</keyword>
<comment type="subcellular location">
    <subcellularLocation>
        <location evidence="1">Host cytoplasm</location>
    </subcellularLocation>
    <subcellularLocation>
        <location evidence="1">Host nucleus</location>
    </subcellularLocation>
    <subcellularLocation>
        <location evidence="1">Host mitochondrion</location>
    </subcellularLocation>
</comment>
<organism evidence="3">
    <name type="scientific">Musk shrew hepatitis B virus</name>
    <dbReference type="NCBI Taxonomy" id="2596880"/>
    <lineage>
        <taxon>Viruses</taxon>
        <taxon>Riboviria</taxon>
        <taxon>Pararnavirae</taxon>
        <taxon>Artverviricota</taxon>
        <taxon>Revtraviricetes</taxon>
        <taxon>Blubervirales</taxon>
        <taxon>Hepadnaviridae</taxon>
        <taxon>Orthohepadnavirus</taxon>
        <taxon>Orthohepadnavirus soriciodoris</taxon>
    </lineage>
</organism>
<proteinExistence type="inferred from homology"/>
<dbReference type="EMBL" id="MK345460">
    <property type="protein sequence ID" value="QDQ19215.1"/>
    <property type="molecule type" value="Genomic_DNA"/>
</dbReference>
<evidence type="ECO:0000256" key="2">
    <source>
        <dbReference type="SAM" id="MobiDB-lite"/>
    </source>
</evidence>
<comment type="function">
    <text evidence="1">Multifunctional protein that may modulate protein degradation pathways, apoptosis, transcription, signal transduction, cell cycle progress, and genetic stability by directly or indirectly interacting with host factors.</text>
</comment>
<dbReference type="Pfam" id="PF00739">
    <property type="entry name" value="X"/>
    <property type="match status" value="1"/>
</dbReference>
<name>A0A516RTN0_9HEPA</name>
<feature type="compositionally biased region" description="Low complexity" evidence="2">
    <location>
        <begin position="31"/>
        <end position="51"/>
    </location>
</feature>
<keyword evidence="1" id="KW-0945">Host-virus interaction</keyword>
<evidence type="ECO:0000256" key="1">
    <source>
        <dbReference type="RuleBase" id="RU361181"/>
    </source>
</evidence>
<gene>
    <name evidence="1" type="primary">X</name>
</gene>
<dbReference type="GO" id="GO:0019079">
    <property type="term" value="P:viral genome replication"/>
    <property type="evidence" value="ECO:0007669"/>
    <property type="project" value="InterPro"/>
</dbReference>